<dbReference type="EMBL" id="DXEK01000108">
    <property type="protein sequence ID" value="HIX77235.1"/>
    <property type="molecule type" value="Genomic_DNA"/>
</dbReference>
<evidence type="ECO:0000259" key="7">
    <source>
        <dbReference type="Pfam" id="PF00082"/>
    </source>
</evidence>
<dbReference type="GO" id="GO:0005615">
    <property type="term" value="C:extracellular space"/>
    <property type="evidence" value="ECO:0007669"/>
    <property type="project" value="TreeGrafter"/>
</dbReference>
<feature type="domain" description="Peptidase S8/S53" evidence="7">
    <location>
        <begin position="96"/>
        <end position="295"/>
    </location>
</feature>
<accession>A0A9D1XDK8</accession>
<comment type="caution">
    <text evidence="8">The sequence shown here is derived from an EMBL/GenBank/DDBJ whole genome shotgun (WGS) entry which is preliminary data.</text>
</comment>
<name>A0A9D1XDK8_9FIRM</name>
<proteinExistence type="inferred from homology"/>
<dbReference type="Gene3D" id="3.40.50.200">
    <property type="entry name" value="Peptidase S8/S53 domain"/>
    <property type="match status" value="1"/>
</dbReference>
<dbReference type="GO" id="GO:0004252">
    <property type="term" value="F:serine-type endopeptidase activity"/>
    <property type="evidence" value="ECO:0007669"/>
    <property type="project" value="UniProtKB-UniRule"/>
</dbReference>
<feature type="active site" description="Charge relay system" evidence="5 6">
    <location>
        <position position="105"/>
    </location>
</feature>
<dbReference type="InterPro" id="IPR017310">
    <property type="entry name" value="Pept_S8A_subtilisin_clostridia"/>
</dbReference>
<feature type="active site" description="Charge relay system" evidence="5 6">
    <location>
        <position position="173"/>
    </location>
</feature>
<comment type="similarity">
    <text evidence="1 6">Belongs to the peptidase S8 family.</text>
</comment>
<feature type="domain" description="Peptidase S8/S53" evidence="7">
    <location>
        <begin position="430"/>
        <end position="550"/>
    </location>
</feature>
<dbReference type="Gene3D" id="2.60.120.1290">
    <property type="match status" value="1"/>
</dbReference>
<organism evidence="8 9">
    <name type="scientific">Candidatus Fusicatenibacter merdavium</name>
    <dbReference type="NCBI Taxonomy" id="2838600"/>
    <lineage>
        <taxon>Bacteria</taxon>
        <taxon>Bacillati</taxon>
        <taxon>Bacillota</taxon>
        <taxon>Clostridia</taxon>
        <taxon>Lachnospirales</taxon>
        <taxon>Lachnospiraceae</taxon>
        <taxon>Fusicatenibacter</taxon>
    </lineage>
</organism>
<evidence type="ECO:0000256" key="3">
    <source>
        <dbReference type="ARBA" id="ARBA00022801"/>
    </source>
</evidence>
<keyword evidence="4 6" id="KW-0720">Serine protease</keyword>
<protein>
    <submittedName>
        <fullName evidence="8">S8 family peptidase</fullName>
    </submittedName>
</protein>
<reference evidence="8" key="1">
    <citation type="journal article" date="2021" name="PeerJ">
        <title>Extensive microbial diversity within the chicken gut microbiome revealed by metagenomics and culture.</title>
        <authorList>
            <person name="Gilroy R."/>
            <person name="Ravi A."/>
            <person name="Getino M."/>
            <person name="Pursley I."/>
            <person name="Horton D.L."/>
            <person name="Alikhan N.F."/>
            <person name="Baker D."/>
            <person name="Gharbi K."/>
            <person name="Hall N."/>
            <person name="Watson M."/>
            <person name="Adriaenssens E.M."/>
            <person name="Foster-Nyarko E."/>
            <person name="Jarju S."/>
            <person name="Secka A."/>
            <person name="Antonio M."/>
            <person name="Oren A."/>
            <person name="Chaudhuri R.R."/>
            <person name="La Ragione R."/>
            <person name="Hildebrand F."/>
            <person name="Pallen M.J."/>
        </authorList>
    </citation>
    <scope>NUCLEOTIDE SEQUENCE</scope>
    <source>
        <strain evidence="8">CHK183-1962</strain>
    </source>
</reference>
<dbReference type="SUPFAM" id="SSF52743">
    <property type="entry name" value="Subtilisin-like"/>
    <property type="match status" value="1"/>
</dbReference>
<keyword evidence="2 6" id="KW-0645">Protease</keyword>
<evidence type="ECO:0000313" key="9">
    <source>
        <dbReference type="Proteomes" id="UP000886890"/>
    </source>
</evidence>
<evidence type="ECO:0000256" key="2">
    <source>
        <dbReference type="ARBA" id="ARBA00022670"/>
    </source>
</evidence>
<dbReference type="PROSITE" id="PS51892">
    <property type="entry name" value="SUBTILASE"/>
    <property type="match status" value="1"/>
</dbReference>
<dbReference type="Proteomes" id="UP000886890">
    <property type="component" value="Unassembled WGS sequence"/>
</dbReference>
<dbReference type="PIRSF" id="PIRSF037894">
    <property type="entry name" value="Subtilisin_rel_CspABC"/>
    <property type="match status" value="1"/>
</dbReference>
<dbReference type="GO" id="GO:0006508">
    <property type="term" value="P:proteolysis"/>
    <property type="evidence" value="ECO:0007669"/>
    <property type="project" value="UniProtKB-KW"/>
</dbReference>
<dbReference type="PANTHER" id="PTHR43806">
    <property type="entry name" value="PEPTIDASE S8"/>
    <property type="match status" value="1"/>
</dbReference>
<dbReference type="InterPro" id="IPR000209">
    <property type="entry name" value="Peptidase_S8/S53_dom"/>
</dbReference>
<dbReference type="InterPro" id="IPR050131">
    <property type="entry name" value="Peptidase_S8_subtilisin-like"/>
</dbReference>
<evidence type="ECO:0000256" key="1">
    <source>
        <dbReference type="ARBA" id="ARBA00011073"/>
    </source>
</evidence>
<evidence type="ECO:0000256" key="6">
    <source>
        <dbReference type="PROSITE-ProRule" id="PRU01240"/>
    </source>
</evidence>
<dbReference type="CDD" id="cd07478">
    <property type="entry name" value="Peptidases_S8_CspA-like"/>
    <property type="match status" value="1"/>
</dbReference>
<keyword evidence="3 6" id="KW-0378">Hydrolase</keyword>
<dbReference type="AlphaFoldDB" id="A0A9D1XDK8"/>
<sequence>MTLEELVYSEEYADLIVRTFYLDAFARSGPVSRADSFELNAQYSTFFFERRLLPDNQFGDIPYNSVPKLYTPLNTVSLESAGILLVQNQPVLNLTGTGVILGFVDTGIDYTHPAFRRSDGTTRILSLWDQTDRSGTAPSFFPYGSEYSKDQIDGALQIDNPRSAVPAADPNGHGTYLAGVAAGTPEEGQGFIGAAPDADLVVVRLKPAKQYLRDFFYLSPDAVAFQENDIMAGIQFLTQKAQLYQKPLVICLALGSNQGSRTGSLPLSFTLRRLGQIQGITPVTAAGNEAGMAHHYSGTVSSADGPVNVEILVPEGSAGFTMELWGQAPQLFSVGFRSPAGESIPRIPVSLTLETASSFILEETRIFIKYDVVTASGRQLIVIRFSRPTAGIWNLQVYGVDPGSREFHLWLPITGFADPDITFLSPDPYTTLTSPSTPETIITTGAYDAAAGSLYVNSGRGYTADENVKPDFVSPGVNVTGPGPLGSYIERTGTSAAVALASGATALLIQWGMERTQSRYFTTQELKSYLIRGAQRDPALIYPNREWGYGTLDLYNTFLSLMTT</sequence>
<evidence type="ECO:0000256" key="4">
    <source>
        <dbReference type="ARBA" id="ARBA00022825"/>
    </source>
</evidence>
<reference evidence="8" key="2">
    <citation type="submission" date="2021-04" db="EMBL/GenBank/DDBJ databases">
        <authorList>
            <person name="Gilroy R."/>
        </authorList>
    </citation>
    <scope>NUCLEOTIDE SEQUENCE</scope>
    <source>
        <strain evidence="8">CHK183-1962</strain>
    </source>
</reference>
<gene>
    <name evidence="8" type="ORF">H9734_06545</name>
</gene>
<dbReference type="PANTHER" id="PTHR43806:SF11">
    <property type="entry name" value="CEREVISIN-RELATED"/>
    <property type="match status" value="1"/>
</dbReference>
<evidence type="ECO:0000256" key="5">
    <source>
        <dbReference type="PIRSR" id="PIRSR615500-1"/>
    </source>
</evidence>
<dbReference type="InterPro" id="IPR034045">
    <property type="entry name" value="Pep_S8_CspA-like"/>
</dbReference>
<dbReference type="InterPro" id="IPR036852">
    <property type="entry name" value="Peptidase_S8/S53_dom_sf"/>
</dbReference>
<dbReference type="PRINTS" id="PR00723">
    <property type="entry name" value="SUBTILISIN"/>
</dbReference>
<evidence type="ECO:0000313" key="8">
    <source>
        <dbReference type="EMBL" id="HIX77235.1"/>
    </source>
</evidence>
<dbReference type="Pfam" id="PF00082">
    <property type="entry name" value="Peptidase_S8"/>
    <property type="match status" value="2"/>
</dbReference>
<dbReference type="InterPro" id="IPR015500">
    <property type="entry name" value="Peptidase_S8_subtilisin-rel"/>
</dbReference>
<feature type="active site" description="Charge relay system" evidence="5 6">
    <location>
        <position position="495"/>
    </location>
</feature>